<evidence type="ECO:0000259" key="2">
    <source>
        <dbReference type="Pfam" id="PF12489"/>
    </source>
</evidence>
<keyword evidence="3" id="KW-1185">Reference proteome</keyword>
<sequence>MAEGCEDLLGQVQRKVACIQDAIASIAEKQEQLNSSALGAKSEIHAALSRQLEALRNREVWLLDQVDLILRIQDQLLREHLAGLTQELGGLQRLLELAQRQGEDNSLNEELAVALARLDLLNLEPLEDTSINFKADMASLRRAIRDFGEIEAKRPRWSYDLDVGKSQQKHQTTSYQFSYEPADWLARNTTSNSIVDEDDFVMVDEDQSETDIDILPDRPVDTEPKVWPSSGPQATFNFINELLNSPLSDWLLDRDHAQRQFKMDMSYYRETSEDAKAWLVNYEQKMEDEEEEKVEGVPSCPKPACACVASEQGPQFYEIENLDALLCIQEAVPSTPAPDSTAFNIHTWLASSKEDTGGEENLDWQEAEDKSKWLKRALPKVEDVCRANEPCKSFSECVCDTNCCLGHAELSSSLPQSKTCKNRGKNGSLSGEGEVSWLLPQGEQSHWLARGKEVHTTSNDMASPIDDFIKQQSKDMSSWLMSGVKERGPCEVAHGYFEHLSSEPSDWLVQGRSCLTTNPASPLDGYFKERSERHSDWLIQHNDPPQNLDLGSDFYAIPTSSISNWLHRESIDHSKTPYSTPAFEIFVHSQSDKTSNWLSKQSDSSITSTNYQCPFQCPLTAYFAQRSEEISDWLIKVDQKTKLPQISDEDYKWLAVQNREKESVDVAPSPLVELSKKSNSFDKYSDWLRKSPLTHLEKESSDSMFEISEKLWLVATTSQDNRECGEEMSEWLSRCSLSTTEVESQTKGNFTSSVSSTPGVGDPASGPSTVFPCFDEKSDTEKWLVI</sequence>
<feature type="domain" description="Nuclear receptor coactivator 4 N-terminal" evidence="2">
    <location>
        <begin position="29"/>
        <end position="136"/>
    </location>
</feature>
<dbReference type="GO" id="GO:0006879">
    <property type="term" value="P:intracellular iron ion homeostasis"/>
    <property type="evidence" value="ECO:0007669"/>
    <property type="project" value="InterPro"/>
</dbReference>
<dbReference type="OMA" id="EQGPQFY"/>
<feature type="region of interest" description="Disordered" evidence="1">
    <location>
        <begin position="746"/>
        <end position="769"/>
    </location>
</feature>
<dbReference type="AlphaFoldDB" id="A0A8B7Y4Z1"/>
<evidence type="ECO:0000256" key="1">
    <source>
        <dbReference type="SAM" id="MobiDB-lite"/>
    </source>
</evidence>
<dbReference type="GeneID" id="110977499"/>
<feature type="compositionally biased region" description="Polar residues" evidence="1">
    <location>
        <begin position="746"/>
        <end position="758"/>
    </location>
</feature>
<dbReference type="OrthoDB" id="6334544at2759"/>
<dbReference type="PANTHER" id="PTHR17085">
    <property type="entry name" value="NUCLEAR RECEPTOR COACTIVATOR 4"/>
    <property type="match status" value="1"/>
</dbReference>
<protein>
    <submittedName>
        <fullName evidence="4">Nuclear receptor coactivator 4-like</fullName>
    </submittedName>
</protein>
<dbReference type="RefSeq" id="XP_022087400.1">
    <property type="nucleotide sequence ID" value="XM_022231708.1"/>
</dbReference>
<reference evidence="4" key="1">
    <citation type="submission" date="2025-08" db="UniProtKB">
        <authorList>
            <consortium name="RefSeq"/>
        </authorList>
    </citation>
    <scope>IDENTIFICATION</scope>
</reference>
<dbReference type="GO" id="GO:0003713">
    <property type="term" value="F:transcription coactivator activity"/>
    <property type="evidence" value="ECO:0007669"/>
    <property type="project" value="InterPro"/>
</dbReference>
<organism evidence="3 4">
    <name type="scientific">Acanthaster planci</name>
    <name type="common">Crown-of-thorns starfish</name>
    <dbReference type="NCBI Taxonomy" id="133434"/>
    <lineage>
        <taxon>Eukaryota</taxon>
        <taxon>Metazoa</taxon>
        <taxon>Echinodermata</taxon>
        <taxon>Eleutherozoa</taxon>
        <taxon>Asterozoa</taxon>
        <taxon>Asteroidea</taxon>
        <taxon>Valvatacea</taxon>
        <taxon>Valvatida</taxon>
        <taxon>Acanthasteridae</taxon>
        <taxon>Acanthaster</taxon>
    </lineage>
</organism>
<accession>A0A8B7Y4Z1</accession>
<dbReference type="Pfam" id="PF12489">
    <property type="entry name" value="ARA70"/>
    <property type="match status" value="1"/>
</dbReference>
<dbReference type="PANTHER" id="PTHR17085:SF3">
    <property type="entry name" value="NUCLEAR RECEPTOR COACTIVATOR 4"/>
    <property type="match status" value="1"/>
</dbReference>
<evidence type="ECO:0000313" key="4">
    <source>
        <dbReference type="RefSeq" id="XP_022087400.1"/>
    </source>
</evidence>
<dbReference type="GO" id="GO:0009725">
    <property type="term" value="P:response to hormone"/>
    <property type="evidence" value="ECO:0007669"/>
    <property type="project" value="TreeGrafter"/>
</dbReference>
<dbReference type="KEGG" id="aplc:110977499"/>
<dbReference type="InterPro" id="IPR039947">
    <property type="entry name" value="NCoA-4"/>
</dbReference>
<dbReference type="InterPro" id="IPR022174">
    <property type="entry name" value="NCOA4_N"/>
</dbReference>
<evidence type="ECO:0000313" key="3">
    <source>
        <dbReference type="Proteomes" id="UP000694845"/>
    </source>
</evidence>
<gene>
    <name evidence="4" type="primary">LOC110977499</name>
</gene>
<name>A0A8B7Y4Z1_ACAPL</name>
<proteinExistence type="predicted"/>
<dbReference type="Proteomes" id="UP000694845">
    <property type="component" value="Unplaced"/>
</dbReference>